<dbReference type="Proteomes" id="UP000793456">
    <property type="component" value="Chromosome XIX"/>
</dbReference>
<proteinExistence type="predicted"/>
<comment type="caution">
    <text evidence="1">The sequence shown here is derived from an EMBL/GenBank/DDBJ whole genome shotgun (WGS) entry which is preliminary data.</text>
</comment>
<accession>A0ACD3QIL3</accession>
<reference evidence="1" key="1">
    <citation type="submission" date="2018-11" db="EMBL/GenBank/DDBJ databases">
        <title>The sequence and de novo assembly of Larimichthys crocea genome using PacBio and Hi-C technologies.</title>
        <authorList>
            <person name="Xu P."/>
            <person name="Chen B."/>
            <person name="Zhou Z."/>
            <person name="Ke Q."/>
            <person name="Wu Y."/>
            <person name="Bai H."/>
            <person name="Pu F."/>
        </authorList>
    </citation>
    <scope>NUCLEOTIDE SEQUENCE</scope>
    <source>
        <tissue evidence="1">Muscle</tissue>
    </source>
</reference>
<evidence type="ECO:0000313" key="1">
    <source>
        <dbReference type="EMBL" id="TMS06383.1"/>
    </source>
</evidence>
<evidence type="ECO:0000313" key="2">
    <source>
        <dbReference type="Proteomes" id="UP000793456"/>
    </source>
</evidence>
<protein>
    <submittedName>
        <fullName evidence="1">Uncharacterized protein</fullName>
    </submittedName>
</protein>
<keyword evidence="2" id="KW-1185">Reference proteome</keyword>
<gene>
    <name evidence="1" type="ORF">E3U43_016142</name>
</gene>
<name>A0ACD3QIL3_LARCR</name>
<dbReference type="EMBL" id="CM011692">
    <property type="protein sequence ID" value="TMS06383.1"/>
    <property type="molecule type" value="Genomic_DNA"/>
</dbReference>
<organism evidence="1 2">
    <name type="scientific">Larimichthys crocea</name>
    <name type="common">Large yellow croaker</name>
    <name type="synonym">Pseudosciaena crocea</name>
    <dbReference type="NCBI Taxonomy" id="215358"/>
    <lineage>
        <taxon>Eukaryota</taxon>
        <taxon>Metazoa</taxon>
        <taxon>Chordata</taxon>
        <taxon>Craniata</taxon>
        <taxon>Vertebrata</taxon>
        <taxon>Euteleostomi</taxon>
        <taxon>Actinopterygii</taxon>
        <taxon>Neopterygii</taxon>
        <taxon>Teleostei</taxon>
        <taxon>Neoteleostei</taxon>
        <taxon>Acanthomorphata</taxon>
        <taxon>Eupercaria</taxon>
        <taxon>Sciaenidae</taxon>
        <taxon>Larimichthys</taxon>
    </lineage>
</organism>
<sequence length="624" mass="69772">MATGQTPSADEEAVIPLNEMLPNFDNKIQPQQLFEQLQKNTIQIKQVVSCIKKRSTFASWMTENIQKKECCFFEKDDKENDSVDTCKCGYPKNEHVPEAIKSEDFAGETWDKHRHIHEVPTDAFGDISFGGLGLKTGKYCRVSTDTSPEILYKLLTEQWKLSPPNLLISVTGGAKNFSLKARLKNTFNRGLMKVAQTTGAWIITGGTNAGVMKHVGQAVRDYALSSSMQGQIVAIGVATWGVIHNRDALVYSEGCFPAHYSMDTKDQGQFSCLDNNHTHFLLVDNGTQGRYGVEIELRTCLENLSPESILETKTIYNAILNGTPCVVLEGSGRIADVIAQVAGLPVSQVTIKLIHQLMKKFFGQEYETFQDDTIIKWTKTIQDIIRMSHLLTIFRVGPDNQGDVDVAITSSTTQRETLIATLSSEASCIFILVLRKTDETHNLNPRTSRTSESLGIERQLQLAIAWNRADIAETEIFTEDSQWKATDLHKAMFSALVGNKPEFVSLLLENGVSLRDFLQNEDTLCDLYKQLPNCFFLHKLARQVNKSNSFDRRRRLAFSIRAQAHAGEGFSLTHVSYVVRHLLGSFTQPLYPPKQRDSNISIGGHICIIVYESGKFPGSTHDGH</sequence>